<dbReference type="RefSeq" id="WP_023363086.1">
    <property type="nucleotide sequence ID" value="NC_022657.1"/>
</dbReference>
<dbReference type="HOGENOM" id="CLU_1767174_0_0_11"/>
<dbReference type="eggNOG" id="COG3427">
    <property type="taxonomic scope" value="Bacteria"/>
</dbReference>
<dbReference type="PATRIC" id="fig|1246995.3.peg.4505"/>
<protein>
    <recommendedName>
        <fullName evidence="3">Polyketide cyclase/dehydrase</fullName>
    </recommendedName>
</protein>
<dbReference type="Pfam" id="PF10604">
    <property type="entry name" value="Polyketide_cyc2"/>
    <property type="match status" value="1"/>
</dbReference>
<name>U5W408_9ACTN</name>
<dbReference type="STRING" id="1246995.AFR_22225"/>
<dbReference type="SUPFAM" id="SSF55961">
    <property type="entry name" value="Bet v1-like"/>
    <property type="match status" value="1"/>
</dbReference>
<gene>
    <name evidence="1" type="ORF">AFR_22225</name>
</gene>
<accession>U5W408</accession>
<dbReference type="EMBL" id="CP006272">
    <property type="protein sequence ID" value="AGZ42715.1"/>
    <property type="molecule type" value="Genomic_DNA"/>
</dbReference>
<reference evidence="1 2" key="1">
    <citation type="journal article" date="2014" name="J. Biotechnol.">
        <title>Complete genome sequence of the actinobacterium Actinoplanes friuliensis HAG 010964, producer of the lipopeptide antibiotic friulimycin.</title>
        <authorList>
            <person name="Ruckert C."/>
            <person name="Szczepanowski R."/>
            <person name="Albersmeier A."/>
            <person name="Goesmann A."/>
            <person name="Fischer N."/>
            <person name="Steinkamper A."/>
            <person name="Puhler A."/>
            <person name="Biener R."/>
            <person name="Schwartz D."/>
            <person name="Kalinowski J."/>
        </authorList>
    </citation>
    <scope>NUCLEOTIDE SEQUENCE [LARGE SCALE GENOMIC DNA]</scope>
    <source>
        <strain evidence="1 2">DSM 7358</strain>
    </source>
</reference>
<dbReference type="InterPro" id="IPR023393">
    <property type="entry name" value="START-like_dom_sf"/>
</dbReference>
<evidence type="ECO:0000313" key="2">
    <source>
        <dbReference type="Proteomes" id="UP000017746"/>
    </source>
</evidence>
<dbReference type="Proteomes" id="UP000017746">
    <property type="component" value="Chromosome"/>
</dbReference>
<dbReference type="InterPro" id="IPR019587">
    <property type="entry name" value="Polyketide_cyclase/dehydratase"/>
</dbReference>
<proteinExistence type="predicted"/>
<dbReference type="OrthoDB" id="3529782at2"/>
<dbReference type="Gene3D" id="3.30.530.20">
    <property type="match status" value="1"/>
</dbReference>
<keyword evidence="2" id="KW-1185">Reference proteome</keyword>
<evidence type="ECO:0008006" key="3">
    <source>
        <dbReference type="Google" id="ProtNLM"/>
    </source>
</evidence>
<dbReference type="KEGG" id="afs:AFR_22225"/>
<dbReference type="AlphaFoldDB" id="U5W408"/>
<sequence length="146" mass="15877">MSIAEFSQTFTVPAPAAKVFAHLAEPESYIGLSPLVVAVRDVRREAGQVSYVSVERFTLGPFKYDNLIKVTMTFPEPDRRIVSDVRSPGAVHLVATVDLVPAGDGTTVTETVHVTFPFLLRPLVVGQARKVARARAAELTRRMSAA</sequence>
<evidence type="ECO:0000313" key="1">
    <source>
        <dbReference type="EMBL" id="AGZ42715.1"/>
    </source>
</evidence>
<organism evidence="1 2">
    <name type="scientific">Actinoplanes friuliensis DSM 7358</name>
    <dbReference type="NCBI Taxonomy" id="1246995"/>
    <lineage>
        <taxon>Bacteria</taxon>
        <taxon>Bacillati</taxon>
        <taxon>Actinomycetota</taxon>
        <taxon>Actinomycetes</taxon>
        <taxon>Micromonosporales</taxon>
        <taxon>Micromonosporaceae</taxon>
        <taxon>Actinoplanes</taxon>
    </lineage>
</organism>